<proteinExistence type="predicted"/>
<accession>A0A510XUY4</accession>
<evidence type="ECO:0000259" key="1">
    <source>
        <dbReference type="Pfam" id="PF05618"/>
    </source>
</evidence>
<evidence type="ECO:0000313" key="2">
    <source>
        <dbReference type="EMBL" id="GEK54855.1"/>
    </source>
</evidence>
<evidence type="ECO:0000313" key="3">
    <source>
        <dbReference type="Proteomes" id="UP000321419"/>
    </source>
</evidence>
<dbReference type="RefSeq" id="WP_089346706.1">
    <property type="nucleotide sequence ID" value="NZ_BJUM01000014.1"/>
</dbReference>
<gene>
    <name evidence="2" type="primary">rimK2</name>
    <name evidence="2" type="ORF">PES01_17000</name>
</gene>
<feature type="domain" description="Retropepsin-like aspartic endopeptidase" evidence="1">
    <location>
        <begin position="7"/>
        <end position="138"/>
    </location>
</feature>
<dbReference type="EMBL" id="BJUM01000014">
    <property type="protein sequence ID" value="GEK54855.1"/>
    <property type="molecule type" value="Genomic_DNA"/>
</dbReference>
<dbReference type="Proteomes" id="UP000321419">
    <property type="component" value="Unassembled WGS sequence"/>
</dbReference>
<dbReference type="Pfam" id="PF05618">
    <property type="entry name" value="Zn_protease"/>
    <property type="match status" value="1"/>
</dbReference>
<dbReference type="SUPFAM" id="SSF50630">
    <property type="entry name" value="Acid proteases"/>
    <property type="match status" value="1"/>
</dbReference>
<dbReference type="AlphaFoldDB" id="A0A510XUY4"/>
<sequence length="142" mass="16083">MTAKITVGWREWLSLPELGIEKIKAKVDTGARTSCIHAINIEEYEEGGEKWVKFIAQPLQDDEQTRITCKAKVKKIKAVTSSSGQKELRYFIETTLHAGQHSWPIEVTLTSRATMKFRMLLGRTAMENRIVVDPALSHLLDS</sequence>
<organism evidence="2 3">
    <name type="scientific">Pseudoalteromonas espejiana</name>
    <dbReference type="NCBI Taxonomy" id="28107"/>
    <lineage>
        <taxon>Bacteria</taxon>
        <taxon>Pseudomonadati</taxon>
        <taxon>Pseudomonadota</taxon>
        <taxon>Gammaproteobacteria</taxon>
        <taxon>Alteromonadales</taxon>
        <taxon>Pseudoalteromonadaceae</taxon>
        <taxon>Pseudoalteromonas</taxon>
    </lineage>
</organism>
<comment type="caution">
    <text evidence="2">The sequence shown here is derived from an EMBL/GenBank/DDBJ whole genome shotgun (WGS) entry which is preliminary data.</text>
</comment>
<dbReference type="InterPro" id="IPR021109">
    <property type="entry name" value="Peptidase_aspartic_dom_sf"/>
</dbReference>
<dbReference type="OrthoDB" id="9782977at2"/>
<keyword evidence="3" id="KW-1185">Reference proteome</keyword>
<dbReference type="InterPro" id="IPR008503">
    <property type="entry name" value="Asp_endopeptidase"/>
</dbReference>
<protein>
    <submittedName>
        <fullName evidence="2">Ribosomal protein S6 modification protein</fullName>
    </submittedName>
</protein>
<dbReference type="PANTHER" id="PTHR38037">
    <property type="entry name" value="ZN_PROTEASE DOMAIN-CONTAINING PROTEIN"/>
    <property type="match status" value="1"/>
</dbReference>
<name>A0A510XUY4_9GAMM</name>
<reference evidence="2 3" key="1">
    <citation type="submission" date="2019-07" db="EMBL/GenBank/DDBJ databases">
        <title>Whole genome shotgun sequence of Pseudoalteromonas espejiana NBRC 102222.</title>
        <authorList>
            <person name="Hosoyama A."/>
            <person name="Uohara A."/>
            <person name="Ohji S."/>
            <person name="Ichikawa N."/>
        </authorList>
    </citation>
    <scope>NUCLEOTIDE SEQUENCE [LARGE SCALE GENOMIC DNA]</scope>
    <source>
        <strain evidence="2 3">NBRC 102222</strain>
    </source>
</reference>
<dbReference type="PANTHER" id="PTHR38037:SF1">
    <property type="entry name" value="ATP-DEPENDENT ZINC PROTEASE DOMAIN-CONTAINING PROTEIN-RELATED"/>
    <property type="match status" value="1"/>
</dbReference>
<dbReference type="Gene3D" id="2.40.70.10">
    <property type="entry name" value="Acid Proteases"/>
    <property type="match status" value="1"/>
</dbReference>